<dbReference type="InterPro" id="IPR011006">
    <property type="entry name" value="CheY-like_superfamily"/>
</dbReference>
<sequence>MASILVVDDSPAVLKIVRLALSSQGHNIIICSSGETALETLKANPNIDLGIFDFNMPGLSGNEFIKESKKIVKNPKFKILVLSSEKKPEIISKALFEGADGWMIKPFKNEELIKNVSELVDPDVPV</sequence>
<dbReference type="SMART" id="SM00448">
    <property type="entry name" value="REC"/>
    <property type="match status" value="1"/>
</dbReference>
<dbReference type="RefSeq" id="WP_135617601.1">
    <property type="nucleotide sequence ID" value="NZ_RQGG01000008.1"/>
</dbReference>
<keyword evidence="5" id="KW-1185">Reference proteome</keyword>
<evidence type="ECO:0000313" key="5">
    <source>
        <dbReference type="Proteomes" id="UP000297609"/>
    </source>
</evidence>
<evidence type="ECO:0000259" key="3">
    <source>
        <dbReference type="PROSITE" id="PS50110"/>
    </source>
</evidence>
<comment type="caution">
    <text evidence="4">The sequence shown here is derived from an EMBL/GenBank/DDBJ whole genome shotgun (WGS) entry which is preliminary data.</text>
</comment>
<dbReference type="PANTHER" id="PTHR44591">
    <property type="entry name" value="STRESS RESPONSE REGULATOR PROTEIN 1"/>
    <property type="match status" value="1"/>
</dbReference>
<feature type="domain" description="Response regulatory" evidence="3">
    <location>
        <begin position="3"/>
        <end position="120"/>
    </location>
</feature>
<dbReference type="SUPFAM" id="SSF52172">
    <property type="entry name" value="CheY-like"/>
    <property type="match status" value="1"/>
</dbReference>
<feature type="modified residue" description="4-aspartylphosphate" evidence="2">
    <location>
        <position position="53"/>
    </location>
</feature>
<protein>
    <submittedName>
        <fullName evidence="4">Response regulator</fullName>
    </submittedName>
</protein>
<dbReference type="InterPro" id="IPR050595">
    <property type="entry name" value="Bact_response_regulator"/>
</dbReference>
<dbReference type="InterPro" id="IPR001789">
    <property type="entry name" value="Sig_transdc_resp-reg_receiver"/>
</dbReference>
<accession>A0A4R9JUD0</accession>
<dbReference type="PANTHER" id="PTHR44591:SF3">
    <property type="entry name" value="RESPONSE REGULATORY DOMAIN-CONTAINING PROTEIN"/>
    <property type="match status" value="1"/>
</dbReference>
<proteinExistence type="predicted"/>
<dbReference type="EMBL" id="RQGG01000008">
    <property type="protein sequence ID" value="TGL55905.1"/>
    <property type="molecule type" value="Genomic_DNA"/>
</dbReference>
<evidence type="ECO:0000256" key="2">
    <source>
        <dbReference type="PROSITE-ProRule" id="PRU00169"/>
    </source>
</evidence>
<evidence type="ECO:0000256" key="1">
    <source>
        <dbReference type="ARBA" id="ARBA00022553"/>
    </source>
</evidence>
<name>A0A4R9JUD0_9LEPT</name>
<dbReference type="GO" id="GO:0000160">
    <property type="term" value="P:phosphorelay signal transduction system"/>
    <property type="evidence" value="ECO:0007669"/>
    <property type="project" value="InterPro"/>
</dbReference>
<dbReference type="Gene3D" id="3.40.50.2300">
    <property type="match status" value="1"/>
</dbReference>
<evidence type="ECO:0000313" key="4">
    <source>
        <dbReference type="EMBL" id="TGL55905.1"/>
    </source>
</evidence>
<organism evidence="4 5">
    <name type="scientific">Leptospira kemamanensis</name>
    <dbReference type="NCBI Taxonomy" id="2484942"/>
    <lineage>
        <taxon>Bacteria</taxon>
        <taxon>Pseudomonadati</taxon>
        <taxon>Spirochaetota</taxon>
        <taxon>Spirochaetia</taxon>
        <taxon>Leptospirales</taxon>
        <taxon>Leptospiraceae</taxon>
        <taxon>Leptospira</taxon>
    </lineage>
</organism>
<keyword evidence="1 2" id="KW-0597">Phosphoprotein</keyword>
<dbReference type="Proteomes" id="UP000297609">
    <property type="component" value="Unassembled WGS sequence"/>
</dbReference>
<dbReference type="OrthoDB" id="9759232at2"/>
<gene>
    <name evidence="4" type="ORF">EHQ59_02640</name>
</gene>
<reference evidence="4" key="1">
    <citation type="journal article" date="2019" name="PLoS Negl. Trop. Dis.">
        <title>Revisiting the worldwide diversity of Leptospira species in the environment.</title>
        <authorList>
            <person name="Vincent A.T."/>
            <person name="Schiettekatte O."/>
            <person name="Bourhy P."/>
            <person name="Veyrier F.J."/>
            <person name="Picardeau M."/>
        </authorList>
    </citation>
    <scope>NUCLEOTIDE SEQUENCE [LARGE SCALE GENOMIC DNA]</scope>
    <source>
        <strain evidence="4">201702454</strain>
    </source>
</reference>
<dbReference type="AlphaFoldDB" id="A0A4R9JUD0"/>
<dbReference type="PROSITE" id="PS50110">
    <property type="entry name" value="RESPONSE_REGULATORY"/>
    <property type="match status" value="1"/>
</dbReference>
<dbReference type="Pfam" id="PF00072">
    <property type="entry name" value="Response_reg"/>
    <property type="match status" value="1"/>
</dbReference>